<dbReference type="EMBL" id="JAAALK010000283">
    <property type="protein sequence ID" value="KAG8071223.1"/>
    <property type="molecule type" value="Genomic_DNA"/>
</dbReference>
<sequence length="122" mass="12850">MAQKIVIKLETADAKSRSKAMELVAAAGGVVSVALAGDDKSQVVVVGDVDSVKLTNALRKKVGPAVLVEVGDAKKKEEEKKKPPAPAGPFMVQYPGYYYPNPHHHGCGCGCNGERPDTCSIM</sequence>
<organism evidence="1 2">
    <name type="scientific">Zizania palustris</name>
    <name type="common">Northern wild rice</name>
    <dbReference type="NCBI Taxonomy" id="103762"/>
    <lineage>
        <taxon>Eukaryota</taxon>
        <taxon>Viridiplantae</taxon>
        <taxon>Streptophyta</taxon>
        <taxon>Embryophyta</taxon>
        <taxon>Tracheophyta</taxon>
        <taxon>Spermatophyta</taxon>
        <taxon>Magnoliopsida</taxon>
        <taxon>Liliopsida</taxon>
        <taxon>Poales</taxon>
        <taxon>Poaceae</taxon>
        <taxon>BOP clade</taxon>
        <taxon>Oryzoideae</taxon>
        <taxon>Oryzeae</taxon>
        <taxon>Zizaniinae</taxon>
        <taxon>Zizania</taxon>
    </lineage>
</organism>
<dbReference type="AlphaFoldDB" id="A0A8J5W1R3"/>
<dbReference type="Proteomes" id="UP000729402">
    <property type="component" value="Unassembled WGS sequence"/>
</dbReference>
<gene>
    <name evidence="1" type="ORF">GUJ93_ZPchr0006g46072</name>
</gene>
<name>A0A8J5W1R3_ZIZPA</name>
<reference evidence="1" key="2">
    <citation type="submission" date="2021-02" db="EMBL/GenBank/DDBJ databases">
        <authorList>
            <person name="Kimball J.A."/>
            <person name="Haas M.W."/>
            <person name="Macchietto M."/>
            <person name="Kono T."/>
            <person name="Duquette J."/>
            <person name="Shao M."/>
        </authorList>
    </citation>
    <scope>NUCLEOTIDE SEQUENCE</scope>
    <source>
        <tissue evidence="1">Fresh leaf tissue</tissue>
    </source>
</reference>
<reference evidence="1" key="1">
    <citation type="journal article" date="2021" name="bioRxiv">
        <title>Whole Genome Assembly and Annotation of Northern Wild Rice, Zizania palustris L., Supports a Whole Genome Duplication in the Zizania Genus.</title>
        <authorList>
            <person name="Haas M."/>
            <person name="Kono T."/>
            <person name="Macchietto M."/>
            <person name="Millas R."/>
            <person name="McGilp L."/>
            <person name="Shao M."/>
            <person name="Duquette J."/>
            <person name="Hirsch C.N."/>
            <person name="Kimball J."/>
        </authorList>
    </citation>
    <scope>NUCLEOTIDE SEQUENCE</scope>
    <source>
        <tissue evidence="1">Fresh leaf tissue</tissue>
    </source>
</reference>
<evidence type="ECO:0000313" key="2">
    <source>
        <dbReference type="Proteomes" id="UP000729402"/>
    </source>
</evidence>
<evidence type="ECO:0000313" key="1">
    <source>
        <dbReference type="EMBL" id="KAG8071223.1"/>
    </source>
</evidence>
<protein>
    <recommendedName>
        <fullName evidence="3">HMA domain-containing protein</fullName>
    </recommendedName>
</protein>
<proteinExistence type="predicted"/>
<evidence type="ECO:0008006" key="3">
    <source>
        <dbReference type="Google" id="ProtNLM"/>
    </source>
</evidence>
<dbReference type="InterPro" id="IPR042885">
    <property type="entry name" value="HIPP47/16"/>
</dbReference>
<comment type="caution">
    <text evidence="1">The sequence shown here is derived from an EMBL/GenBank/DDBJ whole genome shotgun (WGS) entry which is preliminary data.</text>
</comment>
<dbReference type="PANTHER" id="PTHR46932:SF9">
    <property type="entry name" value="OS02G0585100 PROTEIN"/>
    <property type="match status" value="1"/>
</dbReference>
<accession>A0A8J5W1R3</accession>
<dbReference type="PANTHER" id="PTHR46932">
    <property type="entry name" value="HEAVY METAL-ASSOCIATED ISOPRENYLATED PLANT PROTEIN 47"/>
    <property type="match status" value="1"/>
</dbReference>
<keyword evidence="2" id="KW-1185">Reference proteome</keyword>